<feature type="transmembrane region" description="Helical" evidence="8">
    <location>
        <begin position="401"/>
        <end position="424"/>
    </location>
</feature>
<evidence type="ECO:0000256" key="7">
    <source>
        <dbReference type="ARBA" id="ARBA00023136"/>
    </source>
</evidence>
<evidence type="ECO:0000256" key="5">
    <source>
        <dbReference type="ARBA" id="ARBA00022989"/>
    </source>
</evidence>
<feature type="transmembrane region" description="Helical" evidence="8">
    <location>
        <begin position="487"/>
        <end position="507"/>
    </location>
</feature>
<organism evidence="9">
    <name type="scientific">anaerobic digester metagenome</name>
    <dbReference type="NCBI Taxonomy" id="1263854"/>
    <lineage>
        <taxon>unclassified sequences</taxon>
        <taxon>metagenomes</taxon>
        <taxon>ecological metagenomes</taxon>
    </lineage>
</organism>
<evidence type="ECO:0000256" key="6">
    <source>
        <dbReference type="ARBA" id="ARBA00023065"/>
    </source>
</evidence>
<dbReference type="GO" id="GO:0033179">
    <property type="term" value="C:proton-transporting V-type ATPase, V0 domain"/>
    <property type="evidence" value="ECO:0007669"/>
    <property type="project" value="InterPro"/>
</dbReference>
<dbReference type="PANTHER" id="PTHR11629:SF63">
    <property type="entry name" value="V-TYPE PROTON ATPASE SUBUNIT A"/>
    <property type="match status" value="1"/>
</dbReference>
<dbReference type="InterPro" id="IPR002490">
    <property type="entry name" value="V-ATPase_116kDa_su"/>
</dbReference>
<gene>
    <name evidence="9" type="ORF">SCFA_280015</name>
</gene>
<feature type="transmembrane region" description="Helical" evidence="8">
    <location>
        <begin position="519"/>
        <end position="549"/>
    </location>
</feature>
<dbReference type="GO" id="GO:0016471">
    <property type="term" value="C:vacuolar proton-transporting V-type ATPase complex"/>
    <property type="evidence" value="ECO:0007669"/>
    <property type="project" value="TreeGrafter"/>
</dbReference>
<dbReference type="Gene3D" id="3.30.70.2170">
    <property type="match status" value="1"/>
</dbReference>
<evidence type="ECO:0000256" key="3">
    <source>
        <dbReference type="ARBA" id="ARBA00022448"/>
    </source>
</evidence>
<dbReference type="PANTHER" id="PTHR11629">
    <property type="entry name" value="VACUOLAR PROTON ATPASES"/>
    <property type="match status" value="1"/>
</dbReference>
<dbReference type="GO" id="GO:0007035">
    <property type="term" value="P:vacuolar acidification"/>
    <property type="evidence" value="ECO:0007669"/>
    <property type="project" value="TreeGrafter"/>
</dbReference>
<keyword evidence="7 8" id="KW-0472">Membrane</keyword>
<dbReference type="GO" id="GO:0046961">
    <property type="term" value="F:proton-transporting ATPase activity, rotational mechanism"/>
    <property type="evidence" value="ECO:0007669"/>
    <property type="project" value="InterPro"/>
</dbReference>
<comment type="similarity">
    <text evidence="2">Belongs to the V-ATPase 116 kDa subunit family.</text>
</comment>
<keyword evidence="4 8" id="KW-0812">Transmembrane</keyword>
<evidence type="ECO:0000256" key="2">
    <source>
        <dbReference type="ARBA" id="ARBA00009904"/>
    </source>
</evidence>
<keyword evidence="5 8" id="KW-1133">Transmembrane helix</keyword>
<keyword evidence="3" id="KW-0813">Transport</keyword>
<reference evidence="9" key="1">
    <citation type="submission" date="2019-03" db="EMBL/GenBank/DDBJ databases">
        <authorList>
            <person name="Hao L."/>
        </authorList>
    </citation>
    <scope>NUCLEOTIDE SEQUENCE</scope>
</reference>
<evidence type="ECO:0000256" key="4">
    <source>
        <dbReference type="ARBA" id="ARBA00022692"/>
    </source>
</evidence>
<feature type="transmembrane region" description="Helical" evidence="8">
    <location>
        <begin position="601"/>
        <end position="627"/>
    </location>
</feature>
<name>A0A485LYT2_9ZZZZ</name>
<dbReference type="Gene3D" id="1.20.1460.20">
    <property type="match status" value="1"/>
</dbReference>
<comment type="subcellular location">
    <subcellularLocation>
        <location evidence="1">Membrane</location>
        <topology evidence="1">Multi-pass membrane protein</topology>
    </subcellularLocation>
</comment>
<feature type="transmembrane region" description="Helical" evidence="8">
    <location>
        <begin position="354"/>
        <end position="381"/>
    </location>
</feature>
<protein>
    <submittedName>
        <fullName evidence="9">V-type ATP synthase subunit I</fullName>
    </submittedName>
</protein>
<dbReference type="AlphaFoldDB" id="A0A485LYT2"/>
<feature type="transmembrane region" description="Helical" evidence="8">
    <location>
        <begin position="561"/>
        <end position="581"/>
    </location>
</feature>
<dbReference type="Pfam" id="PF01496">
    <property type="entry name" value="V_ATPase_I"/>
    <property type="match status" value="2"/>
</dbReference>
<evidence type="ECO:0000313" key="9">
    <source>
        <dbReference type="EMBL" id="VFU14351.1"/>
    </source>
</evidence>
<evidence type="ECO:0000256" key="1">
    <source>
        <dbReference type="ARBA" id="ARBA00004141"/>
    </source>
</evidence>
<proteinExistence type="inferred from homology"/>
<evidence type="ECO:0000256" key="8">
    <source>
        <dbReference type="SAM" id="Phobius"/>
    </source>
</evidence>
<feature type="transmembrane region" description="Helical" evidence="8">
    <location>
        <begin position="444"/>
        <end position="466"/>
    </location>
</feature>
<keyword evidence="6" id="KW-0406">Ion transport</keyword>
<sequence>MVPILINYPEEMLRVRIAALKDSSSAALADLQKMGVLHVEEAKELSPPEVEEIASRKQRTRKAIQEIDEILDSLRGVREVAIPPLTTPMEPADAISRVDALKGRLSSLLERREGLRTRINALDASARFLEALALAIDVPLTDLRYTGPYLFSRVIIFPREATGPFLEDAGDLLLHRVDVQSGGEDVIYLLARVHDRDRIERTAANLGGSQLPPMDEDMTLREFNTRRRTIKEELVKSLNALENDIQAIIEEQLQDIVLYRDILQGEYSRLDILEMAATARYLTVFEGWVPRDGIERVSSEFSRGKQVFIDSRPPSPHDNPPTKLKNPGGIRPFQIIVKLFSTPRYGDWDPTPSIAYFFAFFFGLMLNDVVYAAGLLLLAAFVLDKLVDDPHAEGTRLFRRVLVICGVVSLAGGLLSGSFMGDFFERFLDIPSERLALARTVQSMLSQPISFIALSLIIGLVHLNIAHMLGLIRGLKKRNTGIVINKLGLFTVQIFGIPYLFHVMLGMDLLPFSAQVYMVFGYLLVLGILGIIIGSFLQMGGLGSIFWVFDLTGILGDVMSYSRLAGVGLATYYLASSFNLLSEWVSSGLGSAVPGVIGAGVSFLVGVVLLTIFHVFNLLLGSLAAFIHSLRLCFVEFLLKFYEGGGRDYSPFQIPQQRTVLVGRKS</sequence>
<dbReference type="GO" id="GO:0051117">
    <property type="term" value="F:ATPase binding"/>
    <property type="evidence" value="ECO:0007669"/>
    <property type="project" value="TreeGrafter"/>
</dbReference>
<accession>A0A485LYT2</accession>
<dbReference type="EMBL" id="CAADRM010000090">
    <property type="protein sequence ID" value="VFU14351.1"/>
    <property type="molecule type" value="Genomic_DNA"/>
</dbReference>
<dbReference type="Gene3D" id="3.30.70.2750">
    <property type="match status" value="1"/>
</dbReference>